<dbReference type="RefSeq" id="WP_154236146.1">
    <property type="nucleotide sequence ID" value="NZ_CPZJ01000002.1"/>
</dbReference>
<evidence type="ECO:0000313" key="2">
    <source>
        <dbReference type="Proteomes" id="UP000038750"/>
    </source>
</evidence>
<evidence type="ECO:0000313" key="1">
    <source>
        <dbReference type="EMBL" id="CNF19772.1"/>
    </source>
</evidence>
<proteinExistence type="predicted"/>
<protein>
    <submittedName>
        <fullName evidence="1">Uncharacterized protein</fullName>
    </submittedName>
</protein>
<name>A0A0T9LS75_YERIN</name>
<gene>
    <name evidence="1" type="ORF">ERS008530_00663</name>
</gene>
<organism evidence="1 2">
    <name type="scientific">Yersinia intermedia</name>
    <dbReference type="NCBI Taxonomy" id="631"/>
    <lineage>
        <taxon>Bacteria</taxon>
        <taxon>Pseudomonadati</taxon>
        <taxon>Pseudomonadota</taxon>
        <taxon>Gammaproteobacteria</taxon>
        <taxon>Enterobacterales</taxon>
        <taxon>Yersiniaceae</taxon>
        <taxon>Yersinia</taxon>
    </lineage>
</organism>
<dbReference type="AlphaFoldDB" id="A0A0T9LS75"/>
<dbReference type="GeneID" id="75142105"/>
<accession>A0A0T9LS75</accession>
<sequence length="56" mass="6401">MSDNELASKLALNFLGQQKNNGEPSEYFDRYQQLTKTFLALIKEEGKKNPSPLEIL</sequence>
<reference evidence="1 2" key="1">
    <citation type="submission" date="2015-03" db="EMBL/GenBank/DDBJ databases">
        <authorList>
            <person name="Murphy D."/>
        </authorList>
    </citation>
    <scope>NUCLEOTIDE SEQUENCE [LARGE SCALE GENOMIC DNA]</scope>
    <source>
        <strain evidence="1 2">BR165/97</strain>
    </source>
</reference>
<dbReference type="EMBL" id="CPZJ01000002">
    <property type="protein sequence ID" value="CNF19772.1"/>
    <property type="molecule type" value="Genomic_DNA"/>
</dbReference>
<dbReference type="Proteomes" id="UP000038750">
    <property type="component" value="Unassembled WGS sequence"/>
</dbReference>